<accession>A0A7L9U6Y6</accession>
<evidence type="ECO:0000313" key="1">
    <source>
        <dbReference type="EMBL" id="QOL50811.1"/>
    </source>
</evidence>
<sequence>MHTKKRRFEPAVIERLFREPYRFEYFQAVRMLELWLRRHGAPQHGVVANFLRFQNSTSLRFPASQLEALHVEPRTIEPTAPSLGQALQTATLKWIRITPTFMGLLGVNGVLPPHYTERVAEQQFNDKDEGARAFLDTFSNRSLALFYEAWRKYRLHLKYELGGRDSFLPLLMSLAGLGNPSLRKRLAREDNGAVLDESIGYFAAAIRQRPISAVQVARVLSEYFAQPVEVEQFVGSWYAVPPAQQSTLGCESATLGSRAIAGERVWQRDLRLRLVVGPLDHAGFTAFLPGGLAARALTSLLTMFTGLSLEYEVELVLRAADVRPVTMREGSPLGRLGWDTYLVAGPQQRDRNDVHYDIRMN</sequence>
<dbReference type="InterPro" id="IPR010732">
    <property type="entry name" value="T6SS_TssG-like"/>
</dbReference>
<protein>
    <submittedName>
        <fullName evidence="1">Type VI secretion system baseplate subunit TssG</fullName>
    </submittedName>
</protein>
<dbReference type="AlphaFoldDB" id="A0A7L9U6Y6"/>
<keyword evidence="2" id="KW-1185">Reference proteome</keyword>
<dbReference type="EMBL" id="CP062941">
    <property type="protein sequence ID" value="QOL50811.1"/>
    <property type="molecule type" value="Genomic_DNA"/>
</dbReference>
<proteinExistence type="predicted"/>
<organism evidence="1 2">
    <name type="scientific">Massilia litorea</name>
    <dbReference type="NCBI Taxonomy" id="2769491"/>
    <lineage>
        <taxon>Bacteria</taxon>
        <taxon>Pseudomonadati</taxon>
        <taxon>Pseudomonadota</taxon>
        <taxon>Betaproteobacteria</taxon>
        <taxon>Burkholderiales</taxon>
        <taxon>Oxalobacteraceae</taxon>
        <taxon>Telluria group</taxon>
        <taxon>Massilia</taxon>
    </lineage>
</organism>
<reference evidence="1 2" key="1">
    <citation type="submission" date="2020-10" db="EMBL/GenBank/DDBJ databases">
        <title>Genome sequencing of Massilia sp. LPB0304.</title>
        <authorList>
            <person name="Kim J."/>
        </authorList>
    </citation>
    <scope>NUCLEOTIDE SEQUENCE [LARGE SCALE GENOMIC DNA]</scope>
    <source>
        <strain evidence="1 2">LPB0304</strain>
    </source>
</reference>
<dbReference type="RefSeq" id="WP_193687797.1">
    <property type="nucleotide sequence ID" value="NZ_CP062941.1"/>
</dbReference>
<dbReference type="PANTHER" id="PTHR35564:SF4">
    <property type="entry name" value="CYTOPLASMIC PROTEIN"/>
    <property type="match status" value="1"/>
</dbReference>
<dbReference type="Pfam" id="PF06996">
    <property type="entry name" value="T6SS_TssG"/>
    <property type="match status" value="1"/>
</dbReference>
<evidence type="ECO:0000313" key="2">
    <source>
        <dbReference type="Proteomes" id="UP000593875"/>
    </source>
</evidence>
<gene>
    <name evidence="1" type="primary">tssG</name>
    <name evidence="1" type="ORF">LPB04_05860</name>
</gene>
<dbReference type="PANTHER" id="PTHR35564">
    <property type="match status" value="1"/>
</dbReference>
<dbReference type="KEGG" id="mlir:LPB04_05860"/>
<dbReference type="NCBIfam" id="TIGR03347">
    <property type="entry name" value="VI_chp_1"/>
    <property type="match status" value="1"/>
</dbReference>
<dbReference type="Proteomes" id="UP000593875">
    <property type="component" value="Chromosome"/>
</dbReference>
<name>A0A7L9U6Y6_9BURK</name>